<dbReference type="OrthoDB" id="8118055at2759"/>
<evidence type="ECO:0000256" key="2">
    <source>
        <dbReference type="ARBA" id="ARBA00004922"/>
    </source>
</evidence>
<dbReference type="GO" id="GO:0004571">
    <property type="term" value="F:mannosyl-oligosaccharide 1,2-alpha-mannosidase activity"/>
    <property type="evidence" value="ECO:0007669"/>
    <property type="project" value="InterPro"/>
</dbReference>
<keyword evidence="10" id="KW-0472">Membrane</keyword>
<dbReference type="InterPro" id="IPR001382">
    <property type="entry name" value="Glyco_hydro_47"/>
</dbReference>
<keyword evidence="7" id="KW-0479">Metal-binding</keyword>
<dbReference type="GO" id="GO:0016020">
    <property type="term" value="C:membrane"/>
    <property type="evidence" value="ECO:0007669"/>
    <property type="project" value="InterPro"/>
</dbReference>
<dbReference type="KEGG" id="tmn:UCRPA7_6171"/>
<feature type="active site" evidence="6">
    <location>
        <position position="482"/>
    </location>
</feature>
<evidence type="ECO:0000256" key="3">
    <source>
        <dbReference type="ARBA" id="ARBA00007658"/>
    </source>
</evidence>
<dbReference type="GO" id="GO:0005783">
    <property type="term" value="C:endoplasmic reticulum"/>
    <property type="evidence" value="ECO:0007669"/>
    <property type="project" value="TreeGrafter"/>
</dbReference>
<dbReference type="EMBL" id="KB933222">
    <property type="protein sequence ID" value="EON98358.1"/>
    <property type="molecule type" value="Genomic_DNA"/>
</dbReference>
<feature type="binding site" evidence="7">
    <location>
        <position position="569"/>
    </location>
    <ligand>
        <name>Ca(2+)</name>
        <dbReference type="ChEBI" id="CHEBI:29108"/>
    </ligand>
</feature>
<feature type="transmembrane region" description="Helical" evidence="10">
    <location>
        <begin position="12"/>
        <end position="33"/>
    </location>
</feature>
<dbReference type="Proteomes" id="UP000014074">
    <property type="component" value="Unassembled WGS sequence"/>
</dbReference>
<keyword evidence="9" id="KW-0326">Glycosidase</keyword>
<gene>
    <name evidence="11" type="ORF">UCRPA7_6171</name>
</gene>
<evidence type="ECO:0000256" key="7">
    <source>
        <dbReference type="PIRSR" id="PIRSR601382-2"/>
    </source>
</evidence>
<evidence type="ECO:0000256" key="4">
    <source>
        <dbReference type="ARBA" id="ARBA00022801"/>
    </source>
</evidence>
<reference evidence="12" key="1">
    <citation type="journal article" date="2013" name="Genome Announc.">
        <title>Draft genome sequence of the ascomycete Phaeoacremonium aleophilum strain UCR-PA7, a causal agent of the esca disease complex in grapevines.</title>
        <authorList>
            <person name="Blanco-Ulate B."/>
            <person name="Rolshausen P."/>
            <person name="Cantu D."/>
        </authorList>
    </citation>
    <scope>NUCLEOTIDE SEQUENCE [LARGE SCALE GENOMIC DNA]</scope>
    <source>
        <strain evidence="12">UCR-PA7</strain>
    </source>
</reference>
<evidence type="ECO:0000256" key="8">
    <source>
        <dbReference type="PIRSR" id="PIRSR601382-3"/>
    </source>
</evidence>
<comment type="similarity">
    <text evidence="3 9">Belongs to the glycosyl hydrolase 47 family.</text>
</comment>
<name>R8BGC3_PHAM7</name>
<feature type="active site" description="Proton donor" evidence="6">
    <location>
        <position position="435"/>
    </location>
</feature>
<comment type="pathway">
    <text evidence="2">Protein modification; protein glycosylation.</text>
</comment>
<comment type="cofactor">
    <cofactor evidence="1 7">
        <name>Ca(2+)</name>
        <dbReference type="ChEBI" id="CHEBI:29108"/>
    </cofactor>
</comment>
<dbReference type="Pfam" id="PF01532">
    <property type="entry name" value="Glyco_hydro_47"/>
    <property type="match status" value="1"/>
</dbReference>
<dbReference type="InterPro" id="IPR012341">
    <property type="entry name" value="6hp_glycosidase-like_sf"/>
</dbReference>
<evidence type="ECO:0000256" key="6">
    <source>
        <dbReference type="PIRSR" id="PIRSR601382-1"/>
    </source>
</evidence>
<dbReference type="HOGENOM" id="CLU_003818_0_0_1"/>
<keyword evidence="12" id="KW-1185">Reference proteome</keyword>
<dbReference type="SUPFAM" id="SSF48225">
    <property type="entry name" value="Seven-hairpin glycosidases"/>
    <property type="match status" value="1"/>
</dbReference>
<protein>
    <recommendedName>
        <fullName evidence="9">alpha-1,2-Mannosidase</fullName>
        <ecNumber evidence="9">3.2.1.-</ecNumber>
    </recommendedName>
</protein>
<feature type="disulfide bond" evidence="8">
    <location>
        <begin position="392"/>
        <end position="421"/>
    </location>
</feature>
<evidence type="ECO:0000313" key="11">
    <source>
        <dbReference type="EMBL" id="EON98358.1"/>
    </source>
</evidence>
<proteinExistence type="inferred from homology"/>
<keyword evidence="4 9" id="KW-0378">Hydrolase</keyword>
<keyword evidence="10" id="KW-1133">Transmembrane helix</keyword>
<dbReference type="GeneID" id="19326800"/>
<sequence>MAAITGHRSRSGRLVIFVAIALAISYFTFITSYPSRQKDGTRRRPFTYVHSTFDWAHRPEKHPVASYERLPSGSPLQLRRIQYDFQDQHDTRHWKAQERRRKVVKQTFQKSWESYREYSWGYDELSPVSLGGVDTFSGWGATLVDSLDVLWIMDMKDEFDEAAHAVATIDWDNSTALECSLFETNIRYLGGLLAAYDLSNETMLLNKAVELGHMLYAAFDTPTRMPINAFNFEKAKKGELVASPREVSASIGSLSLEFTRLSQLTGDLKFFDAINKIKKELARTQDLTKLPGLWPTWIDAANGFLTPDSSFTIGAMADSLYEYLPKMYALLGGLDDVYKKMFKKAMETTKNNLLFRPMLPDEEKEDILFAGTMYSNGVTTADRIPEGQHLACFAGGMYALGGKLFDISEYVEIGEQLTKGCAWAYKSMPVGIMPEQFRMLACKTPNLERCPWDEARWKKEGSKRLPKGYAIAHDTRYLLRPEAIESVFLLYRMTGKREYQDIAWEMFEAIKKATETRFAYSAINDVTRGGVIQKTDSMESFWLAETLKYFYLIFSPPDLISLDNYVLNTEAHPLKLPKPSGNNI</sequence>
<dbReference type="GO" id="GO:0005509">
    <property type="term" value="F:calcium ion binding"/>
    <property type="evidence" value="ECO:0007669"/>
    <property type="project" value="InterPro"/>
</dbReference>
<dbReference type="eggNOG" id="KOG2204">
    <property type="taxonomic scope" value="Eukaryota"/>
</dbReference>
<keyword evidence="7" id="KW-0106">Calcium</keyword>
<organism evidence="11 12">
    <name type="scientific">Phaeoacremonium minimum (strain UCR-PA7)</name>
    <name type="common">Esca disease fungus</name>
    <name type="synonym">Togninia minima</name>
    <dbReference type="NCBI Taxonomy" id="1286976"/>
    <lineage>
        <taxon>Eukaryota</taxon>
        <taxon>Fungi</taxon>
        <taxon>Dikarya</taxon>
        <taxon>Ascomycota</taxon>
        <taxon>Pezizomycotina</taxon>
        <taxon>Sordariomycetes</taxon>
        <taxon>Sordariomycetidae</taxon>
        <taxon>Togniniales</taxon>
        <taxon>Togniniaceae</taxon>
        <taxon>Phaeoacremonium</taxon>
    </lineage>
</organism>
<dbReference type="PRINTS" id="PR00747">
    <property type="entry name" value="GLYHDRLASE47"/>
</dbReference>
<dbReference type="InterPro" id="IPR050749">
    <property type="entry name" value="Glycosyl_Hydrolase_47"/>
</dbReference>
<dbReference type="RefSeq" id="XP_007916902.1">
    <property type="nucleotide sequence ID" value="XM_007918711.1"/>
</dbReference>
<evidence type="ECO:0000256" key="9">
    <source>
        <dbReference type="RuleBase" id="RU361193"/>
    </source>
</evidence>
<evidence type="ECO:0000256" key="10">
    <source>
        <dbReference type="SAM" id="Phobius"/>
    </source>
</evidence>
<feature type="active site" evidence="6">
    <location>
        <position position="318"/>
    </location>
</feature>
<dbReference type="PANTHER" id="PTHR11742">
    <property type="entry name" value="MANNOSYL-OLIGOSACCHARIDE ALPHA-1,2-MANNOSIDASE-RELATED"/>
    <property type="match status" value="1"/>
</dbReference>
<dbReference type="PANTHER" id="PTHR11742:SF89">
    <property type="entry name" value="ALPHA-1,2-MANNOSIDASE"/>
    <property type="match status" value="1"/>
</dbReference>
<evidence type="ECO:0000313" key="12">
    <source>
        <dbReference type="Proteomes" id="UP000014074"/>
    </source>
</evidence>
<dbReference type="GO" id="GO:0005975">
    <property type="term" value="P:carbohydrate metabolic process"/>
    <property type="evidence" value="ECO:0007669"/>
    <property type="project" value="InterPro"/>
</dbReference>
<evidence type="ECO:0000256" key="1">
    <source>
        <dbReference type="ARBA" id="ARBA00001913"/>
    </source>
</evidence>
<keyword evidence="5 8" id="KW-1015">Disulfide bond</keyword>
<evidence type="ECO:0000256" key="5">
    <source>
        <dbReference type="ARBA" id="ARBA00023157"/>
    </source>
</evidence>
<keyword evidence="10" id="KW-0812">Transmembrane</keyword>
<feature type="active site" description="Proton donor" evidence="6">
    <location>
        <position position="183"/>
    </location>
</feature>
<dbReference type="InterPro" id="IPR036026">
    <property type="entry name" value="Seven-hairpin_glycosidases"/>
</dbReference>
<dbReference type="GO" id="GO:0036503">
    <property type="term" value="P:ERAD pathway"/>
    <property type="evidence" value="ECO:0007669"/>
    <property type="project" value="UniProtKB-ARBA"/>
</dbReference>
<dbReference type="AlphaFoldDB" id="R8BGC3"/>
<dbReference type="Gene3D" id="1.50.10.10">
    <property type="match status" value="1"/>
</dbReference>
<dbReference type="UniPathway" id="UPA00378"/>
<dbReference type="FunFam" id="1.50.10.10:FF:000037">
    <property type="entry name" value="alpha-1,2-Mannosidase"/>
    <property type="match status" value="1"/>
</dbReference>
<dbReference type="EC" id="3.2.1.-" evidence="9"/>
<accession>R8BGC3</accession>